<dbReference type="InterPro" id="IPR055245">
    <property type="entry name" value="HTH_proteobacteria"/>
</dbReference>
<dbReference type="OrthoDB" id="8859808at2"/>
<protein>
    <recommendedName>
        <fullName evidence="1">Winged helix-turn-helix domain-containing protein</fullName>
    </recommendedName>
</protein>
<feature type="domain" description="Winged helix-turn-helix" evidence="1">
    <location>
        <begin position="35"/>
        <end position="101"/>
    </location>
</feature>
<comment type="caution">
    <text evidence="2">The sequence shown here is derived from an EMBL/GenBank/DDBJ whole genome shotgun (WGS) entry which is preliminary data.</text>
</comment>
<reference evidence="2 3" key="1">
    <citation type="submission" date="2018-12" db="EMBL/GenBank/DDBJ databases">
        <title>The genome sequences of Variovorax guangxiensis DSM 27352.</title>
        <authorList>
            <person name="Gao J."/>
            <person name="Sun J."/>
        </authorList>
    </citation>
    <scope>NUCLEOTIDE SEQUENCE [LARGE SCALE GENOMIC DNA]</scope>
    <source>
        <strain evidence="2 3">DSM 27352</strain>
    </source>
</reference>
<evidence type="ECO:0000259" key="1">
    <source>
        <dbReference type="Pfam" id="PF14090"/>
    </source>
</evidence>
<accession>A0A3S0XPA8</accession>
<organism evidence="2 3">
    <name type="scientific">Variovorax guangxiensis</name>
    <dbReference type="NCBI Taxonomy" id="1775474"/>
    <lineage>
        <taxon>Bacteria</taxon>
        <taxon>Pseudomonadati</taxon>
        <taxon>Pseudomonadota</taxon>
        <taxon>Betaproteobacteria</taxon>
        <taxon>Burkholderiales</taxon>
        <taxon>Comamonadaceae</taxon>
        <taxon>Variovorax</taxon>
    </lineage>
</organism>
<dbReference type="RefSeq" id="WP_126018986.1">
    <property type="nucleotide sequence ID" value="NZ_RXFT01000001.1"/>
</dbReference>
<dbReference type="AlphaFoldDB" id="A0A3S0XPA8"/>
<gene>
    <name evidence="2" type="ORF">EJP67_02275</name>
</gene>
<dbReference type="EMBL" id="RXFT01000001">
    <property type="protein sequence ID" value="RUR65880.1"/>
    <property type="molecule type" value="Genomic_DNA"/>
</dbReference>
<evidence type="ECO:0000313" key="3">
    <source>
        <dbReference type="Proteomes" id="UP000281118"/>
    </source>
</evidence>
<dbReference type="Pfam" id="PF14090">
    <property type="entry name" value="HTH_39"/>
    <property type="match status" value="1"/>
</dbReference>
<name>A0A3S0XPA8_9BURK</name>
<evidence type="ECO:0000313" key="2">
    <source>
        <dbReference type="EMBL" id="RUR65880.1"/>
    </source>
</evidence>
<proteinExistence type="predicted"/>
<sequence>MTSKKKTPPVAAVGVLKKTQSSLKFSEESTRTEAQQRRIIAALRRGPKTTDDLRALGCYQVSARIHALRHRLGYEITTDLFDGYAADGYSHARMARYTLISEPEGAA</sequence>
<dbReference type="Proteomes" id="UP000281118">
    <property type="component" value="Unassembled WGS sequence"/>
</dbReference>